<evidence type="ECO:0000313" key="3">
    <source>
        <dbReference type="Proteomes" id="UP000041770"/>
    </source>
</evidence>
<proteinExistence type="predicted"/>
<name>A0A655VQ86_VIBCL</name>
<dbReference type="Proteomes" id="UP000044806">
    <property type="component" value="Unassembled WGS sequence"/>
</dbReference>
<dbReference type="Proteomes" id="UP000041770">
    <property type="component" value="Unassembled WGS sequence"/>
</dbReference>
<dbReference type="EMBL" id="CWQY01000002">
    <property type="protein sequence ID" value="CSC04219.1"/>
    <property type="molecule type" value="Genomic_DNA"/>
</dbReference>
<protein>
    <submittedName>
        <fullName evidence="1">Uncharacterized protein</fullName>
    </submittedName>
</protein>
<gene>
    <name evidence="1" type="ORF">ERS013165_01120</name>
    <name evidence="2" type="ORF">ERS013200_00381</name>
</gene>
<evidence type="ECO:0000313" key="2">
    <source>
        <dbReference type="EMBL" id="CSC04219.1"/>
    </source>
</evidence>
<organism evidence="1 4">
    <name type="scientific">Vibrio cholerae</name>
    <dbReference type="NCBI Taxonomy" id="666"/>
    <lineage>
        <taxon>Bacteria</taxon>
        <taxon>Pseudomonadati</taxon>
        <taxon>Pseudomonadota</taxon>
        <taxon>Gammaproteobacteria</taxon>
        <taxon>Vibrionales</taxon>
        <taxon>Vibrionaceae</taxon>
        <taxon>Vibrio</taxon>
    </lineage>
</organism>
<dbReference type="EMBL" id="CWOW01000004">
    <property type="protein sequence ID" value="CSA24784.1"/>
    <property type="molecule type" value="Genomic_DNA"/>
</dbReference>
<evidence type="ECO:0000313" key="4">
    <source>
        <dbReference type="Proteomes" id="UP000044806"/>
    </source>
</evidence>
<dbReference type="AlphaFoldDB" id="A0A655VQ86"/>
<sequence length="119" mass="14079">MDHFGIATNFRFNKMACHFAADYVIGRNVAHYLTTARATVKRQHWDLGAVRDTNRVRNRIRISRVDQNRFHAAHSKVFHVRKLFAWVILRVQHNQVVAKFFGFRFGSILHGHEKRVVQR</sequence>
<reference evidence="3 4" key="1">
    <citation type="submission" date="2015-07" db="EMBL/GenBank/DDBJ databases">
        <authorList>
            <consortium name="Pathogen Informatics"/>
        </authorList>
    </citation>
    <scope>NUCLEOTIDE SEQUENCE [LARGE SCALE GENOMIC DNA]</scope>
    <source>
        <strain evidence="2 3">A316</strain>
        <strain evidence="1 4">A51</strain>
    </source>
</reference>
<evidence type="ECO:0000313" key="1">
    <source>
        <dbReference type="EMBL" id="CSA24784.1"/>
    </source>
</evidence>
<accession>A0A655VQ86</accession>